<protein>
    <submittedName>
        <fullName evidence="2">Uncharacterized protein</fullName>
    </submittedName>
</protein>
<sequence length="211" mass="21878">MLRVVIGSGDVTARKLPQEDLTLYDDPGRVVRQAVLPKCDTKGILEHASGKVPGLICIPGVDGEEANQVGGVARALEASAARVLPTLGTRGGQASTLGVQVPQSQPPMATSITIPAAAPQCMVYDAEASGSSRLRDGEAPGVAEPGARGAGPEAWPMLGEGSARSPPARKKSKMTSMPERCPFAGSHVYKRQPERCPFAGSPWGFTGPKPT</sequence>
<proteinExistence type="predicted"/>
<reference evidence="2 3" key="1">
    <citation type="submission" date="2019-11" db="EMBL/GenBank/DDBJ databases">
        <title>Whole genome sequence of Oryza granulata.</title>
        <authorList>
            <person name="Li W."/>
        </authorList>
    </citation>
    <scope>NUCLEOTIDE SEQUENCE [LARGE SCALE GENOMIC DNA]</scope>
    <source>
        <strain evidence="3">cv. Menghai</strain>
        <tissue evidence="2">Leaf</tissue>
    </source>
</reference>
<organism evidence="2 3">
    <name type="scientific">Oryza meyeriana var. granulata</name>
    <dbReference type="NCBI Taxonomy" id="110450"/>
    <lineage>
        <taxon>Eukaryota</taxon>
        <taxon>Viridiplantae</taxon>
        <taxon>Streptophyta</taxon>
        <taxon>Embryophyta</taxon>
        <taxon>Tracheophyta</taxon>
        <taxon>Spermatophyta</taxon>
        <taxon>Magnoliopsida</taxon>
        <taxon>Liliopsida</taxon>
        <taxon>Poales</taxon>
        <taxon>Poaceae</taxon>
        <taxon>BOP clade</taxon>
        <taxon>Oryzoideae</taxon>
        <taxon>Oryzeae</taxon>
        <taxon>Oryzinae</taxon>
        <taxon>Oryza</taxon>
        <taxon>Oryza meyeriana</taxon>
    </lineage>
</organism>
<gene>
    <name evidence="2" type="ORF">E2562_006545</name>
</gene>
<dbReference type="Proteomes" id="UP000479710">
    <property type="component" value="Unassembled WGS sequence"/>
</dbReference>
<evidence type="ECO:0000313" key="3">
    <source>
        <dbReference type="Proteomes" id="UP000479710"/>
    </source>
</evidence>
<accession>A0A6G1BTV0</accession>
<evidence type="ECO:0000256" key="1">
    <source>
        <dbReference type="SAM" id="MobiDB-lite"/>
    </source>
</evidence>
<feature type="region of interest" description="Disordered" evidence="1">
    <location>
        <begin position="132"/>
        <end position="179"/>
    </location>
</feature>
<feature type="compositionally biased region" description="Low complexity" evidence="1">
    <location>
        <begin position="139"/>
        <end position="154"/>
    </location>
</feature>
<evidence type="ECO:0000313" key="2">
    <source>
        <dbReference type="EMBL" id="KAF0891187.1"/>
    </source>
</evidence>
<dbReference type="AlphaFoldDB" id="A0A6G1BTV0"/>
<keyword evidence="3" id="KW-1185">Reference proteome</keyword>
<comment type="caution">
    <text evidence="2">The sequence shown here is derived from an EMBL/GenBank/DDBJ whole genome shotgun (WGS) entry which is preliminary data.</text>
</comment>
<dbReference type="EMBL" id="SPHZ02000011">
    <property type="protein sequence ID" value="KAF0891187.1"/>
    <property type="molecule type" value="Genomic_DNA"/>
</dbReference>
<name>A0A6G1BTV0_9ORYZ</name>